<reference evidence="2 3" key="1">
    <citation type="submission" date="2018-09" db="EMBL/GenBank/DDBJ databases">
        <title>Genomic investigation of the strawberry pathogen Phytophthora fragariae indicates pathogenicity is determined by transcriptional variation in three key races.</title>
        <authorList>
            <person name="Adams T.M."/>
            <person name="Armitage A.D."/>
            <person name="Sobczyk M.K."/>
            <person name="Bates H.J."/>
            <person name="Dunwell J.M."/>
            <person name="Nellist C.F."/>
            <person name="Harrison R.J."/>
        </authorList>
    </citation>
    <scope>NUCLEOTIDE SEQUENCE [LARGE SCALE GENOMIC DNA]</scope>
    <source>
        <strain evidence="2 3">SCRP249</strain>
    </source>
</reference>
<proteinExistence type="predicted"/>
<dbReference type="AlphaFoldDB" id="A0A6A3H2E2"/>
<accession>A0A6A3H2E2</accession>
<protein>
    <submittedName>
        <fullName evidence="2">Uncharacterized protein</fullName>
    </submittedName>
</protein>
<sequence>MSPSPPRAPRAACLAASMGGVSIHGVASKMSPLPPVRPPCCLCRHINGRSESPRRGERHQHRVRVLDIRQQHHKLVVLHRNVTVVTPCPPSCLRGQINRQKESPRRAPTNIGSASWPSTSSATNSLYCVENVTIASSA</sequence>
<evidence type="ECO:0000313" key="3">
    <source>
        <dbReference type="Proteomes" id="UP000429607"/>
    </source>
</evidence>
<evidence type="ECO:0000313" key="2">
    <source>
        <dbReference type="EMBL" id="KAE8963397.1"/>
    </source>
</evidence>
<comment type="caution">
    <text evidence="2">The sequence shown here is derived from an EMBL/GenBank/DDBJ whole genome shotgun (WGS) entry which is preliminary data.</text>
</comment>
<name>A0A6A3H2E2_9STRA</name>
<evidence type="ECO:0000256" key="1">
    <source>
        <dbReference type="SAM" id="MobiDB-lite"/>
    </source>
</evidence>
<dbReference type="Proteomes" id="UP000429607">
    <property type="component" value="Unassembled WGS sequence"/>
</dbReference>
<organism evidence="2 3">
    <name type="scientific">Phytophthora rubi</name>
    <dbReference type="NCBI Taxonomy" id="129364"/>
    <lineage>
        <taxon>Eukaryota</taxon>
        <taxon>Sar</taxon>
        <taxon>Stramenopiles</taxon>
        <taxon>Oomycota</taxon>
        <taxon>Peronosporomycetes</taxon>
        <taxon>Peronosporales</taxon>
        <taxon>Peronosporaceae</taxon>
        <taxon>Phytophthora</taxon>
    </lineage>
</organism>
<feature type="region of interest" description="Disordered" evidence="1">
    <location>
        <begin position="95"/>
        <end position="116"/>
    </location>
</feature>
<gene>
    <name evidence="2" type="ORF">PR001_g29382</name>
</gene>
<dbReference type="EMBL" id="QXFV01005841">
    <property type="protein sequence ID" value="KAE8963397.1"/>
    <property type="molecule type" value="Genomic_DNA"/>
</dbReference>